<name>A0A1X7U6V4_AMPQE</name>
<feature type="transmembrane region" description="Helical" evidence="1">
    <location>
        <begin position="253"/>
        <end position="279"/>
    </location>
</feature>
<sequence>MALVILLLFAFFVNEAQAKCSQSASLSVFLLQSNSPIEADEINNLTDIRNGLGYEEDESCCLYYVEDNEGNDVNVTACKDTEIDNALDAINTTEYYYHVLVLGKEGTSLNYTLHKTRNINRYLEIDYYYYKASITLIGRGSPTIKFSGISFNFINTVNINNVTFIEGMIKLLDIQNIRLTSVTIRNSPSRTSSLQYMYQIITLIVLTFHSIIMPYKSTWLNALDSFFLANLLLIALTYGLTATTIYQSSSISIQSAITGILILFPLVYGVLGFLFALCLKIPQKHRDRMKLWIFFRKEHIETMSSVIEPLEQPLLRSVSAAVDYREPALGLLDDDNSTIRGRKKSKIVHGSTVVERPLTTSYNQEWQDNTPDENERRLSIRHTQIEDEDL</sequence>
<keyword evidence="1" id="KW-0472">Membrane</keyword>
<keyword evidence="2" id="KW-0732">Signal</keyword>
<keyword evidence="1" id="KW-0812">Transmembrane</keyword>
<proteinExistence type="predicted"/>
<organism evidence="3">
    <name type="scientific">Amphimedon queenslandica</name>
    <name type="common">Sponge</name>
    <dbReference type="NCBI Taxonomy" id="400682"/>
    <lineage>
        <taxon>Eukaryota</taxon>
        <taxon>Metazoa</taxon>
        <taxon>Porifera</taxon>
        <taxon>Demospongiae</taxon>
        <taxon>Heteroscleromorpha</taxon>
        <taxon>Haplosclerida</taxon>
        <taxon>Niphatidae</taxon>
        <taxon>Amphimedon</taxon>
    </lineage>
</organism>
<evidence type="ECO:0000256" key="2">
    <source>
        <dbReference type="SAM" id="SignalP"/>
    </source>
</evidence>
<evidence type="ECO:0000256" key="1">
    <source>
        <dbReference type="SAM" id="Phobius"/>
    </source>
</evidence>
<feature type="transmembrane region" description="Helical" evidence="1">
    <location>
        <begin position="196"/>
        <end position="215"/>
    </location>
</feature>
<reference evidence="3" key="1">
    <citation type="submission" date="2017-05" db="UniProtKB">
        <authorList>
            <consortium name="EnsemblMetazoa"/>
        </authorList>
    </citation>
    <scope>IDENTIFICATION</scope>
</reference>
<feature type="chain" id="PRO_5012101059" evidence="2">
    <location>
        <begin position="19"/>
        <end position="390"/>
    </location>
</feature>
<dbReference type="EnsemblMetazoa" id="Aqu2.1.23403_001">
    <property type="protein sequence ID" value="Aqu2.1.23403_001"/>
    <property type="gene ID" value="Aqu2.1.23403"/>
</dbReference>
<feature type="signal peptide" evidence="2">
    <location>
        <begin position="1"/>
        <end position="18"/>
    </location>
</feature>
<dbReference type="InParanoid" id="A0A1X7U6V4"/>
<dbReference type="AlphaFoldDB" id="A0A1X7U6V4"/>
<keyword evidence="1" id="KW-1133">Transmembrane helix</keyword>
<evidence type="ECO:0000313" key="3">
    <source>
        <dbReference type="EnsemblMetazoa" id="Aqu2.1.23403_001"/>
    </source>
</evidence>
<accession>A0A1X7U6V4</accession>
<protein>
    <submittedName>
        <fullName evidence="3">Uncharacterized protein</fullName>
    </submittedName>
</protein>
<feature type="transmembrane region" description="Helical" evidence="1">
    <location>
        <begin position="227"/>
        <end position="247"/>
    </location>
</feature>